<gene>
    <name evidence="6" type="primary">comR</name>
    <name evidence="6" type="ORF">Pla52o_18970</name>
</gene>
<evidence type="ECO:0000259" key="5">
    <source>
        <dbReference type="PROSITE" id="PS50977"/>
    </source>
</evidence>
<feature type="domain" description="HTH tetR-type" evidence="5">
    <location>
        <begin position="6"/>
        <end position="66"/>
    </location>
</feature>
<proteinExistence type="predicted"/>
<accession>A0A5C6CKI3</accession>
<sequence>MPWEKSFDESDVIEQAMQVFWAKGYAATSISDITAATGIKRGSLYNAFDGKDDMFMRGLLKYDIDQRQKSIQELDALDDPREAILTFFDRIIQHSLHDEEKKGCLLVNTSLEYPQHNAEVQQVITEAFKQIAAFFERQIKRGQQRGDIPDAVQPRGTAKALVALLVGIRVMGRGTIGKAALQQIGEQAKRLIS</sequence>
<dbReference type="InterPro" id="IPR011075">
    <property type="entry name" value="TetR_C"/>
</dbReference>
<dbReference type="PANTHER" id="PTHR47506">
    <property type="entry name" value="TRANSCRIPTIONAL REGULATORY PROTEIN"/>
    <property type="match status" value="1"/>
</dbReference>
<dbReference type="AlphaFoldDB" id="A0A5C6CKI3"/>
<comment type="caution">
    <text evidence="6">The sequence shown here is derived from an EMBL/GenBank/DDBJ whole genome shotgun (WGS) entry which is preliminary data.</text>
</comment>
<dbReference type="Gene3D" id="1.10.357.10">
    <property type="entry name" value="Tetracycline Repressor, domain 2"/>
    <property type="match status" value="1"/>
</dbReference>
<dbReference type="InterPro" id="IPR036271">
    <property type="entry name" value="Tet_transcr_reg_TetR-rel_C_sf"/>
</dbReference>
<dbReference type="EMBL" id="SJPT01000003">
    <property type="protein sequence ID" value="TWU23974.1"/>
    <property type="molecule type" value="Genomic_DNA"/>
</dbReference>
<protein>
    <submittedName>
        <fullName evidence="6">HTH-type transcriptional repressor ComR</fullName>
    </submittedName>
</protein>
<reference evidence="6 7" key="1">
    <citation type="submission" date="2019-02" db="EMBL/GenBank/DDBJ databases">
        <title>Deep-cultivation of Planctomycetes and their phenomic and genomic characterization uncovers novel biology.</title>
        <authorList>
            <person name="Wiegand S."/>
            <person name="Jogler M."/>
            <person name="Boedeker C."/>
            <person name="Pinto D."/>
            <person name="Vollmers J."/>
            <person name="Rivas-Marin E."/>
            <person name="Kohn T."/>
            <person name="Peeters S.H."/>
            <person name="Heuer A."/>
            <person name="Rast P."/>
            <person name="Oberbeckmann S."/>
            <person name="Bunk B."/>
            <person name="Jeske O."/>
            <person name="Meyerdierks A."/>
            <person name="Storesund J.E."/>
            <person name="Kallscheuer N."/>
            <person name="Luecker S."/>
            <person name="Lage O.M."/>
            <person name="Pohl T."/>
            <person name="Merkel B.J."/>
            <person name="Hornburger P."/>
            <person name="Mueller R.-W."/>
            <person name="Bruemmer F."/>
            <person name="Labrenz M."/>
            <person name="Spormann A.M."/>
            <person name="Op Den Camp H."/>
            <person name="Overmann J."/>
            <person name="Amann R."/>
            <person name="Jetten M.S.M."/>
            <person name="Mascher T."/>
            <person name="Medema M.H."/>
            <person name="Devos D.P."/>
            <person name="Kaster A.-K."/>
            <person name="Ovreas L."/>
            <person name="Rohde M."/>
            <person name="Galperin M.Y."/>
            <person name="Jogler C."/>
        </authorList>
    </citation>
    <scope>NUCLEOTIDE SEQUENCE [LARGE SCALE GENOMIC DNA]</scope>
    <source>
        <strain evidence="6 7">Pla52o</strain>
    </source>
</reference>
<evidence type="ECO:0000256" key="4">
    <source>
        <dbReference type="PROSITE-ProRule" id="PRU00335"/>
    </source>
</evidence>
<dbReference type="SUPFAM" id="SSF48498">
    <property type="entry name" value="Tetracyclin repressor-like, C-terminal domain"/>
    <property type="match status" value="1"/>
</dbReference>
<dbReference type="GO" id="GO:0003677">
    <property type="term" value="F:DNA binding"/>
    <property type="evidence" value="ECO:0007669"/>
    <property type="project" value="UniProtKB-UniRule"/>
</dbReference>
<organism evidence="6 7">
    <name type="scientific">Novipirellula galeiformis</name>
    <dbReference type="NCBI Taxonomy" id="2528004"/>
    <lineage>
        <taxon>Bacteria</taxon>
        <taxon>Pseudomonadati</taxon>
        <taxon>Planctomycetota</taxon>
        <taxon>Planctomycetia</taxon>
        <taxon>Pirellulales</taxon>
        <taxon>Pirellulaceae</taxon>
        <taxon>Novipirellula</taxon>
    </lineage>
</organism>
<dbReference type="InterPro" id="IPR009057">
    <property type="entry name" value="Homeodomain-like_sf"/>
</dbReference>
<dbReference type="Pfam" id="PF16925">
    <property type="entry name" value="TetR_C_13"/>
    <property type="match status" value="1"/>
</dbReference>
<evidence type="ECO:0000256" key="1">
    <source>
        <dbReference type="ARBA" id="ARBA00023015"/>
    </source>
</evidence>
<feature type="DNA-binding region" description="H-T-H motif" evidence="4">
    <location>
        <begin position="29"/>
        <end position="48"/>
    </location>
</feature>
<evidence type="ECO:0000313" key="6">
    <source>
        <dbReference type="EMBL" id="TWU23974.1"/>
    </source>
</evidence>
<dbReference type="Pfam" id="PF00440">
    <property type="entry name" value="TetR_N"/>
    <property type="match status" value="1"/>
</dbReference>
<name>A0A5C6CKI3_9BACT</name>
<dbReference type="PANTHER" id="PTHR47506:SF1">
    <property type="entry name" value="HTH-TYPE TRANSCRIPTIONAL REGULATOR YJDC"/>
    <property type="match status" value="1"/>
</dbReference>
<keyword evidence="1" id="KW-0805">Transcription regulation</keyword>
<dbReference type="InterPro" id="IPR001647">
    <property type="entry name" value="HTH_TetR"/>
</dbReference>
<dbReference type="SUPFAM" id="SSF46689">
    <property type="entry name" value="Homeodomain-like"/>
    <property type="match status" value="1"/>
</dbReference>
<evidence type="ECO:0000313" key="7">
    <source>
        <dbReference type="Proteomes" id="UP000316304"/>
    </source>
</evidence>
<keyword evidence="7" id="KW-1185">Reference proteome</keyword>
<dbReference type="RefSeq" id="WP_146594250.1">
    <property type="nucleotide sequence ID" value="NZ_SJPT01000003.1"/>
</dbReference>
<dbReference type="Proteomes" id="UP000316304">
    <property type="component" value="Unassembled WGS sequence"/>
</dbReference>
<dbReference type="Gene3D" id="1.10.10.60">
    <property type="entry name" value="Homeodomain-like"/>
    <property type="match status" value="1"/>
</dbReference>
<keyword evidence="3" id="KW-0804">Transcription</keyword>
<dbReference type="PROSITE" id="PS50977">
    <property type="entry name" value="HTH_TETR_2"/>
    <property type="match status" value="1"/>
</dbReference>
<dbReference type="PRINTS" id="PR00455">
    <property type="entry name" value="HTHTETR"/>
</dbReference>
<keyword evidence="2 4" id="KW-0238">DNA-binding</keyword>
<evidence type="ECO:0000256" key="2">
    <source>
        <dbReference type="ARBA" id="ARBA00023125"/>
    </source>
</evidence>
<evidence type="ECO:0000256" key="3">
    <source>
        <dbReference type="ARBA" id="ARBA00023163"/>
    </source>
</evidence>
<dbReference type="OrthoDB" id="113732at2"/>